<reference evidence="1 2" key="1">
    <citation type="submission" date="2016-05" db="EMBL/GenBank/DDBJ databases">
        <title>Genome sequencing of Acetobacter pasteurianus strain SRCM100623.</title>
        <authorList>
            <person name="Song Y.R."/>
        </authorList>
    </citation>
    <scope>NUCLEOTIDE SEQUENCE [LARGE SCALE GENOMIC DNA]</scope>
    <source>
        <strain evidence="1 2">SRCM100623</strain>
    </source>
</reference>
<evidence type="ECO:0000313" key="2">
    <source>
        <dbReference type="Proteomes" id="UP000093796"/>
    </source>
</evidence>
<gene>
    <name evidence="1" type="ORF">SRCM100623_02778</name>
</gene>
<sequence length="147" mass="16177">MAWKKATFVSLWLAALSLAICSTFIFIACGLKFSIFHSGLTVNQADFVDNTPFSVYLWQMLPETARWNDYVFSGPGLIGLAAFLTSIGLGSYAAIKLEEINHAALAAKKTEMHRWDSLLIGPSLEDTLQNFQHTNAPDVQSYAVKSA</sequence>
<dbReference type="OrthoDB" id="7218595at2"/>
<dbReference type="GeneID" id="60374796"/>
<dbReference type="RefSeq" id="WP_003623267.1">
    <property type="nucleotide sequence ID" value="NZ_BSCN01000063.1"/>
</dbReference>
<dbReference type="AlphaFoldDB" id="A0A1A0CF21"/>
<organism evidence="1 2">
    <name type="scientific">Acetobacter pasteurianus</name>
    <name type="common">Acetobacter turbidans</name>
    <dbReference type="NCBI Taxonomy" id="438"/>
    <lineage>
        <taxon>Bacteria</taxon>
        <taxon>Pseudomonadati</taxon>
        <taxon>Pseudomonadota</taxon>
        <taxon>Alphaproteobacteria</taxon>
        <taxon>Acetobacterales</taxon>
        <taxon>Acetobacteraceae</taxon>
        <taxon>Acetobacter</taxon>
    </lineage>
</organism>
<name>A0A1A0CF21_ACEPA</name>
<evidence type="ECO:0000313" key="1">
    <source>
        <dbReference type="EMBL" id="OAZ61275.1"/>
    </source>
</evidence>
<dbReference type="EMBL" id="LYUD01000156">
    <property type="protein sequence ID" value="OAZ61275.1"/>
    <property type="molecule type" value="Genomic_DNA"/>
</dbReference>
<dbReference type="Proteomes" id="UP000093796">
    <property type="component" value="Unassembled WGS sequence"/>
</dbReference>
<dbReference type="PATRIC" id="fig|438.15.peg.3071"/>
<accession>A0A1A0CF21</accession>
<dbReference type="PROSITE" id="PS51257">
    <property type="entry name" value="PROKAR_LIPOPROTEIN"/>
    <property type="match status" value="1"/>
</dbReference>
<protein>
    <submittedName>
        <fullName evidence="1">Uncharacterized protein</fullName>
    </submittedName>
</protein>
<proteinExistence type="predicted"/>
<comment type="caution">
    <text evidence="1">The sequence shown here is derived from an EMBL/GenBank/DDBJ whole genome shotgun (WGS) entry which is preliminary data.</text>
</comment>